<comment type="cofactor">
    <cofactor evidence="1">
        <name>FMN</name>
        <dbReference type="ChEBI" id="CHEBI:58210"/>
    </cofactor>
</comment>
<dbReference type="EMBL" id="FXAO01000008">
    <property type="protein sequence ID" value="SMG46268.1"/>
    <property type="molecule type" value="Genomic_DNA"/>
</dbReference>
<dbReference type="Pfam" id="PF00724">
    <property type="entry name" value="Oxidored_FMN"/>
    <property type="match status" value="1"/>
</dbReference>
<dbReference type="Gene3D" id="3.20.20.70">
    <property type="entry name" value="Aldolase class I"/>
    <property type="match status" value="1"/>
</dbReference>
<keyword evidence="3" id="KW-0288">FMN</keyword>
<dbReference type="GO" id="GO:0003959">
    <property type="term" value="F:NADPH dehydrogenase activity"/>
    <property type="evidence" value="ECO:0007669"/>
    <property type="project" value="InterPro"/>
</dbReference>
<dbReference type="CDD" id="cd02932">
    <property type="entry name" value="OYE_YqiM_FMN"/>
    <property type="match status" value="1"/>
</dbReference>
<dbReference type="PANTHER" id="PTHR43303:SF4">
    <property type="entry name" value="NADPH DEHYDROGENASE C23G7.10C-RELATED"/>
    <property type="match status" value="1"/>
</dbReference>
<dbReference type="GO" id="GO:0010181">
    <property type="term" value="F:FMN binding"/>
    <property type="evidence" value="ECO:0007669"/>
    <property type="project" value="InterPro"/>
</dbReference>
<evidence type="ECO:0000256" key="4">
    <source>
        <dbReference type="ARBA" id="ARBA00022857"/>
    </source>
</evidence>
<protein>
    <submittedName>
        <fullName evidence="7">2,4-dienoyl-CoA reductase</fullName>
    </submittedName>
</protein>
<organism evidence="7 8">
    <name type="scientific">Arenibacter troitsensis</name>
    <dbReference type="NCBI Taxonomy" id="188872"/>
    <lineage>
        <taxon>Bacteria</taxon>
        <taxon>Pseudomonadati</taxon>
        <taxon>Bacteroidota</taxon>
        <taxon>Flavobacteriia</taxon>
        <taxon>Flavobacteriales</taxon>
        <taxon>Flavobacteriaceae</taxon>
        <taxon>Arenibacter</taxon>
    </lineage>
</organism>
<evidence type="ECO:0000256" key="1">
    <source>
        <dbReference type="ARBA" id="ARBA00001917"/>
    </source>
</evidence>
<dbReference type="OrthoDB" id="9772736at2"/>
<dbReference type="InterPro" id="IPR044152">
    <property type="entry name" value="YqjM-like"/>
</dbReference>
<name>A0A1X7KXD6_9FLAO</name>
<dbReference type="Proteomes" id="UP000193420">
    <property type="component" value="Unassembled WGS sequence"/>
</dbReference>
<dbReference type="SUPFAM" id="SSF51395">
    <property type="entry name" value="FMN-linked oxidoreductases"/>
    <property type="match status" value="1"/>
</dbReference>
<evidence type="ECO:0000256" key="3">
    <source>
        <dbReference type="ARBA" id="ARBA00022643"/>
    </source>
</evidence>
<keyword evidence="4" id="KW-0521">NADP</keyword>
<keyword evidence="8" id="KW-1185">Reference proteome</keyword>
<dbReference type="InterPro" id="IPR013785">
    <property type="entry name" value="Aldolase_TIM"/>
</dbReference>
<keyword evidence="5" id="KW-0560">Oxidoreductase</keyword>
<sequence>MKNLFSPLKLRELELKNRIALSPMQQYSAMKGIPNNWHLVHLGSRAVGGAGLIITECTAVSEEGLNTLYDTGLWNNVQMEAWKPIVRFVKEQGSKIGVQLWHSGGKGSNTHPNEGMKPLPLEKGGWITKSASSTVINGITAHELTIEEIQKLKMDFVSAAKRALLAGFDTIELHAGHGYLFHQFYSSVVNKRSDQYGGTFENRIRFLIETVQEIRKVIPDTMPLLVRVSAVDYLESADAWNLKDSLALSLILKNNGVDLITASGGGFAHVDKSMVFPNYQLPYAMEIKEKIGIPVGAVGLITTSVQANDIIVQDRADLVVIAREHLRNPYFSINAALELNIPPEIPWQYHRAYSSIKPYS</sequence>
<dbReference type="PANTHER" id="PTHR43303">
    <property type="entry name" value="NADPH DEHYDROGENASE C23G7.10C-RELATED"/>
    <property type="match status" value="1"/>
</dbReference>
<gene>
    <name evidence="7" type="ORF">SAMN03080602_03468</name>
</gene>
<feature type="domain" description="NADH:flavin oxidoreductase/NADH oxidase N-terminal" evidence="6">
    <location>
        <begin position="4"/>
        <end position="335"/>
    </location>
</feature>
<proteinExistence type="predicted"/>
<dbReference type="AlphaFoldDB" id="A0A1X7KXD6"/>
<evidence type="ECO:0000259" key="6">
    <source>
        <dbReference type="Pfam" id="PF00724"/>
    </source>
</evidence>
<keyword evidence="2" id="KW-0285">Flavoprotein</keyword>
<dbReference type="GO" id="GO:0050661">
    <property type="term" value="F:NADP binding"/>
    <property type="evidence" value="ECO:0007669"/>
    <property type="project" value="InterPro"/>
</dbReference>
<evidence type="ECO:0000313" key="8">
    <source>
        <dbReference type="Proteomes" id="UP000193420"/>
    </source>
</evidence>
<evidence type="ECO:0000313" key="7">
    <source>
        <dbReference type="EMBL" id="SMG46268.1"/>
    </source>
</evidence>
<reference evidence="8" key="1">
    <citation type="submission" date="2017-04" db="EMBL/GenBank/DDBJ databases">
        <authorList>
            <person name="Varghese N."/>
            <person name="Submissions S."/>
        </authorList>
    </citation>
    <scope>NUCLEOTIDE SEQUENCE [LARGE SCALE GENOMIC DNA]</scope>
    <source>
        <strain evidence="8">DSM 19835</strain>
    </source>
</reference>
<dbReference type="STRING" id="188872.SAMN03080602_03468"/>
<evidence type="ECO:0000256" key="5">
    <source>
        <dbReference type="ARBA" id="ARBA00023002"/>
    </source>
</evidence>
<accession>A0A1X7KXD6</accession>
<dbReference type="RefSeq" id="WP_085500189.1">
    <property type="nucleotide sequence ID" value="NZ_FXAO01000008.1"/>
</dbReference>
<evidence type="ECO:0000256" key="2">
    <source>
        <dbReference type="ARBA" id="ARBA00022630"/>
    </source>
</evidence>
<dbReference type="InterPro" id="IPR001155">
    <property type="entry name" value="OxRdtase_FMN_N"/>
</dbReference>